<protein>
    <recommendedName>
        <fullName evidence="2">Terminase large subunit gp17-like C-terminal domain-containing protein</fullName>
    </recommendedName>
</protein>
<dbReference type="NCBIfam" id="TIGR01630">
    <property type="entry name" value="psiM2_ORF9"/>
    <property type="match status" value="1"/>
</dbReference>
<dbReference type="EMBL" id="BMZH01000027">
    <property type="protein sequence ID" value="GHB05450.1"/>
    <property type="molecule type" value="Genomic_DNA"/>
</dbReference>
<evidence type="ECO:0000313" key="4">
    <source>
        <dbReference type="Proteomes" id="UP000634004"/>
    </source>
</evidence>
<proteinExistence type="predicted"/>
<dbReference type="InterPro" id="IPR006517">
    <property type="entry name" value="Phage_terminase_lsu-like_C"/>
</dbReference>
<evidence type="ECO:0000259" key="2">
    <source>
        <dbReference type="Pfam" id="PF17289"/>
    </source>
</evidence>
<keyword evidence="1" id="KW-1188">Viral release from host cell</keyword>
<evidence type="ECO:0000313" key="3">
    <source>
        <dbReference type="EMBL" id="GHB05450.1"/>
    </source>
</evidence>
<reference evidence="3" key="1">
    <citation type="journal article" date="2014" name="Int. J. Syst. Evol. Microbiol.">
        <title>Complete genome sequence of Corynebacterium casei LMG S-19264T (=DSM 44701T), isolated from a smear-ripened cheese.</title>
        <authorList>
            <consortium name="US DOE Joint Genome Institute (JGI-PGF)"/>
            <person name="Walter F."/>
            <person name="Albersmeier A."/>
            <person name="Kalinowski J."/>
            <person name="Ruckert C."/>
        </authorList>
    </citation>
    <scope>NUCLEOTIDE SEQUENCE</scope>
    <source>
        <strain evidence="3">KCTC 32513</strain>
    </source>
</reference>
<evidence type="ECO:0000256" key="1">
    <source>
        <dbReference type="ARBA" id="ARBA00022612"/>
    </source>
</evidence>
<feature type="domain" description="Terminase large subunit gp17-like C-terminal" evidence="2">
    <location>
        <begin position="22"/>
        <end position="165"/>
    </location>
</feature>
<name>A0A8J3G3M8_9PROT</name>
<dbReference type="Pfam" id="PF17289">
    <property type="entry name" value="Terminase_6C"/>
    <property type="match status" value="1"/>
</dbReference>
<accession>A0A8J3G3M8</accession>
<sequence>MKITGTGTDEGNSQSQGQIVQSWDTAIKTGGANDYSVCITARIWRKDIHIIDVWRGRVEFPALLRKTVELARIHEAKTLLIEDKASGSQLIQSIRAGSERGVPNPIARTPEADKFTRAAGVSSMVEAGQLFLPEEAHWLAGFKKELLAFPSSRHDDQVDAFSQLLEWSRTAWKRRSCLGGTPILFWIDGNGESRHSGDDKPGGLFSGL</sequence>
<reference evidence="3" key="2">
    <citation type="submission" date="2020-09" db="EMBL/GenBank/DDBJ databases">
        <authorList>
            <person name="Sun Q."/>
            <person name="Kim S."/>
        </authorList>
    </citation>
    <scope>NUCLEOTIDE SEQUENCE</scope>
    <source>
        <strain evidence="3">KCTC 32513</strain>
    </source>
</reference>
<organism evidence="3 4">
    <name type="scientific">Algimonas arctica</name>
    <dbReference type="NCBI Taxonomy" id="1479486"/>
    <lineage>
        <taxon>Bacteria</taxon>
        <taxon>Pseudomonadati</taxon>
        <taxon>Pseudomonadota</taxon>
        <taxon>Alphaproteobacteria</taxon>
        <taxon>Maricaulales</taxon>
        <taxon>Robiginitomaculaceae</taxon>
        <taxon>Algimonas</taxon>
    </lineage>
</organism>
<comment type="caution">
    <text evidence="3">The sequence shown here is derived from an EMBL/GenBank/DDBJ whole genome shotgun (WGS) entry which is preliminary data.</text>
</comment>
<keyword evidence="4" id="KW-1185">Reference proteome</keyword>
<dbReference type="RefSeq" id="WP_189499688.1">
    <property type="nucleotide sequence ID" value="NZ_BMZH01000027.1"/>
</dbReference>
<gene>
    <name evidence="3" type="ORF">GCM10009069_29810</name>
</gene>
<dbReference type="InterPro" id="IPR035421">
    <property type="entry name" value="Terminase_6C"/>
</dbReference>
<dbReference type="AlphaFoldDB" id="A0A8J3G3M8"/>
<dbReference type="Gene3D" id="3.30.420.240">
    <property type="match status" value="1"/>
</dbReference>
<dbReference type="Proteomes" id="UP000634004">
    <property type="component" value="Unassembled WGS sequence"/>
</dbReference>